<dbReference type="NCBIfam" id="TIGR01783">
    <property type="entry name" value="TonB-siderophor"/>
    <property type="match status" value="1"/>
</dbReference>
<dbReference type="InterPro" id="IPR010917">
    <property type="entry name" value="TonB_rcpt_CS"/>
</dbReference>
<keyword evidence="3 14" id="KW-0813">Transport</keyword>
<evidence type="ECO:0000256" key="11">
    <source>
        <dbReference type="ARBA" id="ARBA00023136"/>
    </source>
</evidence>
<dbReference type="PROSITE" id="PS52016">
    <property type="entry name" value="TONB_DEPENDENT_REC_3"/>
    <property type="match status" value="1"/>
</dbReference>
<feature type="domain" description="TonB-dependent receptor plug" evidence="18">
    <location>
        <begin position="103"/>
        <end position="204"/>
    </location>
</feature>
<dbReference type="InterPro" id="IPR010105">
    <property type="entry name" value="TonB_sidphr_rcpt"/>
</dbReference>
<keyword evidence="13 14" id="KW-0998">Cell outer membrane</keyword>
<dbReference type="PANTHER" id="PTHR32552">
    <property type="entry name" value="FERRICHROME IRON RECEPTOR-RELATED"/>
    <property type="match status" value="1"/>
</dbReference>
<keyword evidence="5" id="KW-0410">Iron transport</keyword>
<comment type="caution">
    <text evidence="19">The sequence shown here is derived from an EMBL/GenBank/DDBJ whole genome shotgun (WGS) entry which is preliminary data.</text>
</comment>
<evidence type="ECO:0000256" key="3">
    <source>
        <dbReference type="ARBA" id="ARBA00022448"/>
    </source>
</evidence>
<accession>A0A3A3G236</accession>
<evidence type="ECO:0000256" key="13">
    <source>
        <dbReference type="ARBA" id="ARBA00023237"/>
    </source>
</evidence>
<keyword evidence="20" id="KW-1185">Reference proteome</keyword>
<dbReference type="Pfam" id="PF00593">
    <property type="entry name" value="TonB_dep_Rec_b-barrel"/>
    <property type="match status" value="1"/>
</dbReference>
<dbReference type="PROSITE" id="PS01156">
    <property type="entry name" value="TONB_DEPENDENT_REC_2"/>
    <property type="match status" value="1"/>
</dbReference>
<dbReference type="Gene3D" id="2.170.130.10">
    <property type="entry name" value="TonB-dependent receptor, plug domain"/>
    <property type="match status" value="1"/>
</dbReference>
<comment type="similarity">
    <text evidence="2 14 16">Belongs to the TonB-dependent receptor family.</text>
</comment>
<evidence type="ECO:0000259" key="18">
    <source>
        <dbReference type="Pfam" id="PF07715"/>
    </source>
</evidence>
<keyword evidence="4 14" id="KW-1134">Transmembrane beta strand</keyword>
<dbReference type="EMBL" id="QYUQ01000002">
    <property type="protein sequence ID" value="RJG02527.1"/>
    <property type="molecule type" value="Genomic_DNA"/>
</dbReference>
<dbReference type="CDD" id="cd01347">
    <property type="entry name" value="ligand_gated_channel"/>
    <property type="match status" value="1"/>
</dbReference>
<gene>
    <name evidence="19" type="ORF">D3878_13865</name>
</gene>
<sequence length="752" mass="81835">MPHAISLAYSVCALLFNSTCGEAGRLLIAQNSTMKSSVFAGPTSLAVKPFALAMAAVVLGIWAPSAYAEQQELPTVTVQGSRVTSGVALDAEAGTATRLGVSVKDVPASVEILTQEAMRAQGSRTMVEAVEKAAGFSGGFTGGTPGTFSVRGFTNNGVAFLHNGVRIPGGTGMSSRNMDVANFDRIEVLRGPASVLYGEGAIGAAVNFISRTPSRKQAPFEASYAFSSFNSHRLHAGTGGPVKEGAAYYRIDASLNDYGSHVEDNRSRLERLTGSLLFTLAPSLDLTLEFDKMRDRQKNAYWGTPLVNGRIDPALRRVNYNNLNDDRFAADTTWLRANLSWTPNAQWEVRNQLYHYDSYRDWRNVENLTYNAGAAPTVTRFSWGDLDHDHQVTGNRTEALHKGSLGALENRLAIGMDVNATRFATARNGFPAAPQTVDAFNPAPGSFAAATPINRSPARRVGIDQWSIFAEDQLSLTSALKLVGGLRHDRFDVNWTYFDLAGAPSESKTYSANSYRAGLVYDVLPNLTLYASYATAVEPGGTLLLLNRNQSQLALSRAKQWEAGLKQGFWAGKGEWTLAIYDIVKTNVFVPDPVNPANRLPVGRQSSTGAEVSVSLRPTRQWTLDANLALVNARFDDFSEGSPPVSRNGNTPTFVPEAVANLGVRYAPDAQWEFGTWVRRVSTVHTDNANTVRLPAYTTLDLGATYKVSKRLEIGMRVRNATDALYAHWAYRPQQVMIAEPRTYEASVRASF</sequence>
<evidence type="ECO:0000256" key="5">
    <source>
        <dbReference type="ARBA" id="ARBA00022496"/>
    </source>
</evidence>
<proteinExistence type="inferred from homology"/>
<dbReference type="GO" id="GO:0015344">
    <property type="term" value="F:siderophore uptake transmembrane transporter activity"/>
    <property type="evidence" value="ECO:0007669"/>
    <property type="project" value="TreeGrafter"/>
</dbReference>
<dbReference type="SUPFAM" id="SSF56935">
    <property type="entry name" value="Porins"/>
    <property type="match status" value="1"/>
</dbReference>
<evidence type="ECO:0000256" key="4">
    <source>
        <dbReference type="ARBA" id="ARBA00022452"/>
    </source>
</evidence>
<dbReference type="Proteomes" id="UP000266327">
    <property type="component" value="Unassembled WGS sequence"/>
</dbReference>
<evidence type="ECO:0000256" key="9">
    <source>
        <dbReference type="ARBA" id="ARBA00023065"/>
    </source>
</evidence>
<dbReference type="InterPro" id="IPR037066">
    <property type="entry name" value="Plug_dom_sf"/>
</dbReference>
<evidence type="ECO:0000256" key="14">
    <source>
        <dbReference type="PROSITE-ProRule" id="PRU01360"/>
    </source>
</evidence>
<evidence type="ECO:0000256" key="6">
    <source>
        <dbReference type="ARBA" id="ARBA00022692"/>
    </source>
</evidence>
<evidence type="ECO:0000256" key="10">
    <source>
        <dbReference type="ARBA" id="ARBA00023077"/>
    </source>
</evidence>
<dbReference type="GO" id="GO:0009279">
    <property type="term" value="C:cell outer membrane"/>
    <property type="evidence" value="ECO:0007669"/>
    <property type="project" value="UniProtKB-SubCell"/>
</dbReference>
<evidence type="ECO:0000256" key="15">
    <source>
        <dbReference type="PROSITE-ProRule" id="PRU10144"/>
    </source>
</evidence>
<dbReference type="AlphaFoldDB" id="A0A3A3G236"/>
<keyword evidence="12 19" id="KW-0675">Receptor</keyword>
<feature type="short sequence motif" description="TonB C-terminal box" evidence="15">
    <location>
        <begin position="735"/>
        <end position="752"/>
    </location>
</feature>
<evidence type="ECO:0000256" key="8">
    <source>
        <dbReference type="ARBA" id="ARBA00023004"/>
    </source>
</evidence>
<dbReference type="InterPro" id="IPR012910">
    <property type="entry name" value="Plug_dom"/>
</dbReference>
<dbReference type="InterPro" id="IPR000531">
    <property type="entry name" value="Beta-barrel_TonB"/>
</dbReference>
<dbReference type="PANTHER" id="PTHR32552:SF84">
    <property type="entry name" value="TONB-DEPENDENT RECEPTOR-RELATED"/>
    <property type="match status" value="1"/>
</dbReference>
<reference evidence="20" key="1">
    <citation type="submission" date="2018-09" db="EMBL/GenBank/DDBJ databases">
        <authorList>
            <person name="Zhu H."/>
        </authorList>
    </citation>
    <scope>NUCLEOTIDE SEQUENCE [LARGE SCALE GENOMIC DNA]</scope>
    <source>
        <strain evidence="20">K1S02-23</strain>
    </source>
</reference>
<dbReference type="InterPro" id="IPR039426">
    <property type="entry name" value="TonB-dep_rcpt-like"/>
</dbReference>
<evidence type="ECO:0000259" key="17">
    <source>
        <dbReference type="Pfam" id="PF00593"/>
    </source>
</evidence>
<dbReference type="InterPro" id="IPR036942">
    <property type="entry name" value="Beta-barrel_TonB_sf"/>
</dbReference>
<protein>
    <submittedName>
        <fullName evidence="19">TonB-dependent receptor</fullName>
    </submittedName>
</protein>
<evidence type="ECO:0000256" key="1">
    <source>
        <dbReference type="ARBA" id="ARBA00004571"/>
    </source>
</evidence>
<dbReference type="GO" id="GO:0038023">
    <property type="term" value="F:signaling receptor activity"/>
    <property type="evidence" value="ECO:0007669"/>
    <property type="project" value="InterPro"/>
</dbReference>
<name>A0A3A3G236_9BURK</name>
<organism evidence="19 20">
    <name type="scientific">Noviherbaspirillum sedimenti</name>
    <dbReference type="NCBI Taxonomy" id="2320865"/>
    <lineage>
        <taxon>Bacteria</taxon>
        <taxon>Pseudomonadati</taxon>
        <taxon>Pseudomonadota</taxon>
        <taxon>Betaproteobacteria</taxon>
        <taxon>Burkholderiales</taxon>
        <taxon>Oxalobacteraceae</taxon>
        <taxon>Noviherbaspirillum</taxon>
    </lineage>
</organism>
<dbReference type="GO" id="GO:0015891">
    <property type="term" value="P:siderophore transport"/>
    <property type="evidence" value="ECO:0007669"/>
    <property type="project" value="InterPro"/>
</dbReference>
<keyword evidence="7" id="KW-0732">Signal</keyword>
<keyword evidence="8" id="KW-0408">Iron</keyword>
<evidence type="ECO:0000256" key="2">
    <source>
        <dbReference type="ARBA" id="ARBA00009810"/>
    </source>
</evidence>
<keyword evidence="9" id="KW-0406">Ion transport</keyword>
<dbReference type="Pfam" id="PF07715">
    <property type="entry name" value="Plug"/>
    <property type="match status" value="1"/>
</dbReference>
<evidence type="ECO:0000256" key="7">
    <source>
        <dbReference type="ARBA" id="ARBA00022729"/>
    </source>
</evidence>
<evidence type="ECO:0000256" key="12">
    <source>
        <dbReference type="ARBA" id="ARBA00023170"/>
    </source>
</evidence>
<feature type="domain" description="TonB-dependent receptor-like beta-barrel" evidence="17">
    <location>
        <begin position="299"/>
        <end position="720"/>
    </location>
</feature>
<dbReference type="Gene3D" id="2.40.170.20">
    <property type="entry name" value="TonB-dependent receptor, beta-barrel domain"/>
    <property type="match status" value="1"/>
</dbReference>
<evidence type="ECO:0000313" key="20">
    <source>
        <dbReference type="Proteomes" id="UP000266327"/>
    </source>
</evidence>
<keyword evidence="10 16" id="KW-0798">TonB box</keyword>
<keyword evidence="11 14" id="KW-0472">Membrane</keyword>
<evidence type="ECO:0000256" key="16">
    <source>
        <dbReference type="RuleBase" id="RU003357"/>
    </source>
</evidence>
<comment type="subcellular location">
    <subcellularLocation>
        <location evidence="1 14">Cell outer membrane</location>
        <topology evidence="1 14">Multi-pass membrane protein</topology>
    </subcellularLocation>
</comment>
<evidence type="ECO:0000313" key="19">
    <source>
        <dbReference type="EMBL" id="RJG02527.1"/>
    </source>
</evidence>
<keyword evidence="6 14" id="KW-0812">Transmembrane</keyword>